<dbReference type="OrthoDB" id="3559948at2759"/>
<dbReference type="PROSITE" id="PS52012">
    <property type="entry name" value="CFEM"/>
    <property type="match status" value="1"/>
</dbReference>
<evidence type="ECO:0000313" key="8">
    <source>
        <dbReference type="Proteomes" id="UP000886653"/>
    </source>
</evidence>
<dbReference type="AlphaFoldDB" id="A0A9P6TDA4"/>
<keyword evidence="2" id="KW-0964">Secreted</keyword>
<proteinExistence type="predicted"/>
<evidence type="ECO:0000313" key="7">
    <source>
        <dbReference type="EMBL" id="KAG0147490.1"/>
    </source>
</evidence>
<protein>
    <recommendedName>
        <fullName evidence="6">CFEM domain-containing protein</fullName>
    </recommendedName>
</protein>
<gene>
    <name evidence="7" type="ORF">CROQUDRAFT_106418</name>
</gene>
<organism evidence="7 8">
    <name type="scientific">Cronartium quercuum f. sp. fusiforme G11</name>
    <dbReference type="NCBI Taxonomy" id="708437"/>
    <lineage>
        <taxon>Eukaryota</taxon>
        <taxon>Fungi</taxon>
        <taxon>Dikarya</taxon>
        <taxon>Basidiomycota</taxon>
        <taxon>Pucciniomycotina</taxon>
        <taxon>Pucciniomycetes</taxon>
        <taxon>Pucciniales</taxon>
        <taxon>Coleosporiaceae</taxon>
        <taxon>Cronartium</taxon>
    </lineage>
</organism>
<feature type="chain" id="PRO_5040227170" description="CFEM domain-containing protein" evidence="5">
    <location>
        <begin position="25"/>
        <end position="173"/>
    </location>
</feature>
<comment type="caution">
    <text evidence="7">The sequence shown here is derived from an EMBL/GenBank/DDBJ whole genome shotgun (WGS) entry which is preliminary data.</text>
</comment>
<evidence type="ECO:0000256" key="5">
    <source>
        <dbReference type="SAM" id="SignalP"/>
    </source>
</evidence>
<evidence type="ECO:0000256" key="1">
    <source>
        <dbReference type="ARBA" id="ARBA00004613"/>
    </source>
</evidence>
<dbReference type="EMBL" id="MU167247">
    <property type="protein sequence ID" value="KAG0147490.1"/>
    <property type="molecule type" value="Genomic_DNA"/>
</dbReference>
<dbReference type="Pfam" id="PF05730">
    <property type="entry name" value="CFEM"/>
    <property type="match status" value="1"/>
</dbReference>
<keyword evidence="3 5" id="KW-0732">Signal</keyword>
<reference evidence="7" key="1">
    <citation type="submission" date="2013-11" db="EMBL/GenBank/DDBJ databases">
        <title>Genome sequence of the fusiform rust pathogen reveals effectors for host alternation and coevolution with pine.</title>
        <authorList>
            <consortium name="DOE Joint Genome Institute"/>
            <person name="Smith K."/>
            <person name="Pendleton A."/>
            <person name="Kubisiak T."/>
            <person name="Anderson C."/>
            <person name="Salamov A."/>
            <person name="Aerts A."/>
            <person name="Riley R."/>
            <person name="Clum A."/>
            <person name="Lindquist E."/>
            <person name="Ence D."/>
            <person name="Campbell M."/>
            <person name="Kronenberg Z."/>
            <person name="Feau N."/>
            <person name="Dhillon B."/>
            <person name="Hamelin R."/>
            <person name="Burleigh J."/>
            <person name="Smith J."/>
            <person name="Yandell M."/>
            <person name="Nelson C."/>
            <person name="Grigoriev I."/>
            <person name="Davis J."/>
        </authorList>
    </citation>
    <scope>NUCLEOTIDE SEQUENCE</scope>
    <source>
        <strain evidence="7">G11</strain>
    </source>
</reference>
<feature type="domain" description="CFEM" evidence="6">
    <location>
        <begin position="11"/>
        <end position="125"/>
    </location>
</feature>
<accession>A0A9P6TDA4</accession>
<dbReference type="Proteomes" id="UP000886653">
    <property type="component" value="Unassembled WGS sequence"/>
</dbReference>
<name>A0A9P6TDA4_9BASI</name>
<evidence type="ECO:0000256" key="2">
    <source>
        <dbReference type="ARBA" id="ARBA00022525"/>
    </source>
</evidence>
<sequence>MWSQTFYHWLLLLRLCDLFDTVSSDKHHRRQSLSDLPDCVSHCSESRIENSLEACESTTDSSCFCTNSTALGLTEDCYATNCSGVDAQVGQDFLRSLCAQARIKVDLNSSPTRPTMLVPTPLPVSNTEKTSLGRTSAITEQKKLLPPSSSTTVVSSVRAPSTVSKSFDRNFIA</sequence>
<keyword evidence="8" id="KW-1185">Reference proteome</keyword>
<dbReference type="InterPro" id="IPR008427">
    <property type="entry name" value="Extracellular_membr_CFEM_dom"/>
</dbReference>
<dbReference type="GO" id="GO:0005576">
    <property type="term" value="C:extracellular region"/>
    <property type="evidence" value="ECO:0007669"/>
    <property type="project" value="UniProtKB-SubCell"/>
</dbReference>
<comment type="subcellular location">
    <subcellularLocation>
        <location evidence="1">Secreted</location>
    </subcellularLocation>
</comment>
<evidence type="ECO:0000259" key="6">
    <source>
        <dbReference type="PROSITE" id="PS52012"/>
    </source>
</evidence>
<keyword evidence="4" id="KW-1015">Disulfide bond</keyword>
<evidence type="ECO:0000256" key="4">
    <source>
        <dbReference type="ARBA" id="ARBA00023157"/>
    </source>
</evidence>
<feature type="signal peptide" evidence="5">
    <location>
        <begin position="1"/>
        <end position="24"/>
    </location>
</feature>
<evidence type="ECO:0000256" key="3">
    <source>
        <dbReference type="ARBA" id="ARBA00022729"/>
    </source>
</evidence>